<dbReference type="Gene3D" id="2.20.110.10">
    <property type="entry name" value="Histone H3 K4-specific methyltransferase SET7/9 N-terminal domain"/>
    <property type="match status" value="3"/>
</dbReference>
<organism evidence="2 3">
    <name type="scientific">Salinimicrobium sediminis</name>
    <dbReference type="NCBI Taxonomy" id="1343891"/>
    <lineage>
        <taxon>Bacteria</taxon>
        <taxon>Pseudomonadati</taxon>
        <taxon>Bacteroidota</taxon>
        <taxon>Flavobacteriia</taxon>
        <taxon>Flavobacteriales</taxon>
        <taxon>Flavobacteriaceae</taxon>
        <taxon>Salinimicrobium</taxon>
    </lineage>
</organism>
<reference evidence="3" key="1">
    <citation type="submission" date="2017-09" db="EMBL/GenBank/DDBJ databases">
        <authorList>
            <person name="Varghese N."/>
            <person name="Submissions S."/>
        </authorList>
    </citation>
    <scope>NUCLEOTIDE SEQUENCE [LARGE SCALE GENOMIC DNA]</scope>
    <source>
        <strain evidence="3">CGMCC 1.12641</strain>
    </source>
</reference>
<sequence>MRAFNLFFTISFLCSTLASTAQDSSINQYDQNGERHGEWKEYYDESNNLLKFEGEFVHGKEIGLFKFYQEGLKQPAAIMEFDPASDTVRGKYLTQKGKTISEGNLVNQQRTGLWTYYHKDSDEVMMIETYSNGKLSGTKKIFYPGGKLAEEANYVNGELHGPRKLFSVKGVVLEDLLYKNGELHGPAKFYNGKGELMSEGEYRNNKHSGIWKYFENGQLKEEKEFK</sequence>
<dbReference type="PANTHER" id="PTHR33706:SF1">
    <property type="entry name" value="TPR REPEAT PROTEIN"/>
    <property type="match status" value="1"/>
</dbReference>
<protein>
    <submittedName>
        <fullName evidence="2">Antitoxin component YwqK of the YwqJK toxin-antitoxin module</fullName>
    </submittedName>
</protein>
<evidence type="ECO:0000313" key="2">
    <source>
        <dbReference type="EMBL" id="SOC81354.1"/>
    </source>
</evidence>
<name>A0A285X998_9FLAO</name>
<dbReference type="OrthoDB" id="9785122at2"/>
<feature type="signal peptide" evidence="1">
    <location>
        <begin position="1"/>
        <end position="21"/>
    </location>
</feature>
<dbReference type="InterPro" id="IPR011652">
    <property type="entry name" value="MORN_2"/>
</dbReference>
<dbReference type="Proteomes" id="UP000219193">
    <property type="component" value="Unassembled WGS sequence"/>
</dbReference>
<dbReference type="RefSeq" id="WP_097057112.1">
    <property type="nucleotide sequence ID" value="NZ_OCMF01000004.1"/>
</dbReference>
<dbReference type="PANTHER" id="PTHR33706">
    <property type="entry name" value="MORN VARIANT REPEAT PROTEIN"/>
    <property type="match status" value="1"/>
</dbReference>
<feature type="chain" id="PRO_5012944927" evidence="1">
    <location>
        <begin position="22"/>
        <end position="226"/>
    </location>
</feature>
<dbReference type="AlphaFoldDB" id="A0A285X998"/>
<proteinExistence type="predicted"/>
<dbReference type="EMBL" id="OCMF01000004">
    <property type="protein sequence ID" value="SOC81354.1"/>
    <property type="molecule type" value="Genomic_DNA"/>
</dbReference>
<evidence type="ECO:0000313" key="3">
    <source>
        <dbReference type="Proteomes" id="UP000219193"/>
    </source>
</evidence>
<evidence type="ECO:0000256" key="1">
    <source>
        <dbReference type="SAM" id="SignalP"/>
    </source>
</evidence>
<keyword evidence="1" id="KW-0732">Signal</keyword>
<gene>
    <name evidence="2" type="ORF">SAMN06296241_2929</name>
</gene>
<keyword evidence="3" id="KW-1185">Reference proteome</keyword>
<accession>A0A285X998</accession>
<dbReference type="Pfam" id="PF07661">
    <property type="entry name" value="MORN_2"/>
    <property type="match status" value="3"/>
</dbReference>
<dbReference type="SUPFAM" id="SSF82185">
    <property type="entry name" value="Histone H3 K4-specific methyltransferase SET7/9 N-terminal domain"/>
    <property type="match status" value="2"/>
</dbReference>